<dbReference type="AlphaFoldDB" id="A0A6C0CPQ5"/>
<dbReference type="EMBL" id="MN739476">
    <property type="protein sequence ID" value="QHT06826.1"/>
    <property type="molecule type" value="Genomic_DNA"/>
</dbReference>
<proteinExistence type="predicted"/>
<organism evidence="1">
    <name type="scientific">viral metagenome</name>
    <dbReference type="NCBI Taxonomy" id="1070528"/>
    <lineage>
        <taxon>unclassified sequences</taxon>
        <taxon>metagenomes</taxon>
        <taxon>organismal metagenomes</taxon>
    </lineage>
</organism>
<accession>A0A6C0CPQ5</accession>
<name>A0A6C0CPQ5_9ZZZZ</name>
<evidence type="ECO:0000313" key="1">
    <source>
        <dbReference type="EMBL" id="QHT06826.1"/>
    </source>
</evidence>
<sequence>MNNPVDPIDEILAQLIYKEQRAKPKVKKLFERDELPYLHERSMYNQMYLDELIAFDKLLRHKAIDLKKCFNDEEKQRFNQFISNKKKIQYTADDPRLYISELYNRRVKVKRFDKREQLSRNLSTLINGIRKGIVGLSLKEVIGHGDPELMDEIQSFDDLYSLDITISSNYWNSLRGNKEAWMRIIPSPPPSTAKMMVYYKTFREYCEKLLESLENNKASLELTSPLHVYLDKKITSLQDFITQNNRGVSAEQYIGNKTSFTSIPRKLCLLFDFKLNIKEQKVFEDLEQKLIIQNEKMNTVLKNNEDYRNAIKEHLKNRKARYRELKESTSTLLNQCFKNNGTVISYIRPLSNLMYTVYKHPSTRLYVPIDYLPEYPHLPVYYTAVSGTDTVAHELDGMEFQHFITTTNTTMMPMINSKYYIEVLYYNNETKTARLIREGVDITKCFYRSLVSINDDYFEFSKDSRVQLHDNFYDLVTSFQTVRPLSILQQSEKYISHLISTHSERCLPKITTYVRNQLKRLYYKHVIQDTRKSKTYTHRPFLSSTPVKYMINNMPFVEKQQERLVDSTRLKRPGETTVVSDKQVPIYKRFTVLVSEEVLTMLQNFHITHEDYKRLDQRYTGEIVNYLDLDNIMPRDKDKATGYDIIDRMDFLNAVDRTWYFENESDKLNYEATKHKEELDLEMRRKRRNKPMPQPLDAPQIVSINADYVVKISRLRFETYEDLPIIYFD</sequence>
<reference evidence="1" key="1">
    <citation type="journal article" date="2020" name="Nature">
        <title>Giant virus diversity and host interactions through global metagenomics.</title>
        <authorList>
            <person name="Schulz F."/>
            <person name="Roux S."/>
            <person name="Paez-Espino D."/>
            <person name="Jungbluth S."/>
            <person name="Walsh D.A."/>
            <person name="Denef V.J."/>
            <person name="McMahon K.D."/>
            <person name="Konstantinidis K.T."/>
            <person name="Eloe-Fadrosh E.A."/>
            <person name="Kyrpides N.C."/>
            <person name="Woyke T."/>
        </authorList>
    </citation>
    <scope>NUCLEOTIDE SEQUENCE</scope>
    <source>
        <strain evidence="1">GVMAG-M-3300021473-15</strain>
    </source>
</reference>
<protein>
    <submittedName>
        <fullName evidence="1">Uncharacterized protein</fullName>
    </submittedName>
</protein>